<reference evidence="1" key="1">
    <citation type="journal article" date="2020" name="mSystems">
        <title>Genome- and Community-Level Interaction Insights into Carbon Utilization and Element Cycling Functions of Hydrothermarchaeota in Hydrothermal Sediment.</title>
        <authorList>
            <person name="Zhou Z."/>
            <person name="Liu Y."/>
            <person name="Xu W."/>
            <person name="Pan J."/>
            <person name="Luo Z.H."/>
            <person name="Li M."/>
        </authorList>
    </citation>
    <scope>NUCLEOTIDE SEQUENCE [LARGE SCALE GENOMIC DNA]</scope>
    <source>
        <strain evidence="1">SpSt-508</strain>
    </source>
</reference>
<proteinExistence type="predicted"/>
<accession>A0A7C4LM27</accession>
<dbReference type="EMBL" id="DSVQ01000016">
    <property type="protein sequence ID" value="HGT40352.1"/>
    <property type="molecule type" value="Genomic_DNA"/>
</dbReference>
<comment type="caution">
    <text evidence="1">The sequence shown here is derived from an EMBL/GenBank/DDBJ whole genome shotgun (WGS) entry which is preliminary data.</text>
</comment>
<evidence type="ECO:0000313" key="1">
    <source>
        <dbReference type="EMBL" id="HGT40352.1"/>
    </source>
</evidence>
<protein>
    <submittedName>
        <fullName evidence="1">Uncharacterized protein</fullName>
    </submittedName>
</protein>
<organism evidence="1">
    <name type="scientific">Schlesneria paludicola</name>
    <dbReference type="NCBI Taxonomy" id="360056"/>
    <lineage>
        <taxon>Bacteria</taxon>
        <taxon>Pseudomonadati</taxon>
        <taxon>Planctomycetota</taxon>
        <taxon>Planctomycetia</taxon>
        <taxon>Planctomycetales</taxon>
        <taxon>Planctomycetaceae</taxon>
        <taxon>Schlesneria</taxon>
    </lineage>
</organism>
<gene>
    <name evidence="1" type="ORF">ENS64_13990</name>
</gene>
<dbReference type="AlphaFoldDB" id="A0A7C4LM27"/>
<sequence>MLNRRAFCQVVSVSALCTAAGRSLRAEQPRKRMAIICTHWIMQSHAQHMGDRFLTGYPRKGRWHRPPLEVVSLYVDQKPAGDQSAERAREFGFTIYPTIAAALCCGGDRLAVDAVLIIGEHGDYPVNALGQKQYPRYEFFKQVVDVFRRSGTSAPVFNDKHLSWNFAWAREMVALAQELRFPLLAGSSLPVTWRMPAVDLPYGAQVEEALVVGFGPLDIYDFHALETLQAFVERRHGGETGVAWVEVWRGDAVWQALAQPDWDRGGIDPQLFEACLSRSQTLAQARPGFGHRYPTSEELRQLVPEPIAYRIQYRDGTRATVLMLNGLVKDFTFAARLRGQSERLSTLVYLPPQPNVVYSAALMSKVEEMFLTGHAPWPVERTLLTSGLVSFGLQSLFEHSRRLETPELAIRYVAPRESQFWRE</sequence>
<name>A0A7C4LM27_9PLAN</name>